<gene>
    <name evidence="1" type="ORF">AGR4A_Lc130248</name>
</gene>
<dbReference type="EMBL" id="FCNL01000031">
    <property type="protein sequence ID" value="CVI21284.1"/>
    <property type="molecule type" value="Genomic_DNA"/>
</dbReference>
<dbReference type="Proteomes" id="UP000192074">
    <property type="component" value="Unassembled WGS sequence"/>
</dbReference>
<sequence>MIFTVSDRGIHWIAANFDEWRSGETLLKLQEANKSLREASKFSLCTSYKGLNGKTIL</sequence>
<evidence type="ECO:0000313" key="2">
    <source>
        <dbReference type="Proteomes" id="UP000192074"/>
    </source>
</evidence>
<accession>A0A822V5S7</accession>
<comment type="caution">
    <text evidence="1">The sequence shown here is derived from an EMBL/GenBank/DDBJ whole genome shotgun (WGS) entry which is preliminary data.</text>
</comment>
<evidence type="ECO:0000313" key="1">
    <source>
        <dbReference type="EMBL" id="CVI21284.1"/>
    </source>
</evidence>
<proteinExistence type="predicted"/>
<reference evidence="1 2" key="1">
    <citation type="submission" date="2016-01" db="EMBL/GenBank/DDBJ databases">
        <authorList>
            <person name="Regsiter A."/>
            <person name="william w."/>
        </authorList>
    </citation>
    <scope>NUCLEOTIDE SEQUENCE [LARGE SCALE GENOMIC DNA]</scope>
    <source>
        <strain evidence="1 2">B6</strain>
    </source>
</reference>
<protein>
    <submittedName>
        <fullName evidence="1">Uncharacterized protein</fullName>
    </submittedName>
</protein>
<name>A0A822V5S7_AGRTU</name>
<organism evidence="1 2">
    <name type="scientific">Agrobacterium tumefaciens str. B6</name>
    <dbReference type="NCBI Taxonomy" id="1183423"/>
    <lineage>
        <taxon>Bacteria</taxon>
        <taxon>Pseudomonadati</taxon>
        <taxon>Pseudomonadota</taxon>
        <taxon>Alphaproteobacteria</taxon>
        <taxon>Hyphomicrobiales</taxon>
        <taxon>Rhizobiaceae</taxon>
        <taxon>Rhizobium/Agrobacterium group</taxon>
        <taxon>Agrobacterium</taxon>
        <taxon>Agrobacterium tumefaciens complex</taxon>
    </lineage>
</organism>
<dbReference type="AlphaFoldDB" id="A0A822V5S7"/>